<evidence type="ECO:0000259" key="3">
    <source>
        <dbReference type="Pfam" id="PF00588"/>
    </source>
</evidence>
<dbReference type="GO" id="GO:0032259">
    <property type="term" value="P:methylation"/>
    <property type="evidence" value="ECO:0007669"/>
    <property type="project" value="UniProtKB-KW"/>
</dbReference>
<dbReference type="Gene3D" id="3.30.1330.30">
    <property type="match status" value="1"/>
</dbReference>
<dbReference type="InterPro" id="IPR029028">
    <property type="entry name" value="Alpha/beta_knot_MTases"/>
</dbReference>
<dbReference type="Gene3D" id="3.40.1280.10">
    <property type="match status" value="1"/>
</dbReference>
<dbReference type="InterPro" id="IPR029026">
    <property type="entry name" value="tRNA_m1G_MTases_N"/>
</dbReference>
<keyword evidence="2" id="KW-0808">Transferase</keyword>
<dbReference type="AlphaFoldDB" id="A0A6J7PDB0"/>
<accession>A0A6J7PDB0</accession>
<sequence length="221" mass="23531">MVEGPTLVEEAFAAGMSFIDQYVREDYDGYEAPGVITHELDSKTFNSVSDTESPRGIMAVCTMPPPDDFSFLASDWLLVLDEVSDPGNLGTLVRSAEAAGASGVVLVGSTVDPWSPKVLRASAGAMFHVRIWSVDSLEDLRDAGVRLLGTTSHETVTDAVSVYEADLSGCIGIVLGNESRGLDPHAPVDSWITIPQQGRSESLNVAMAGTVVAMHVAHVRR</sequence>
<evidence type="ECO:0000313" key="4">
    <source>
        <dbReference type="EMBL" id="CAB4560142.1"/>
    </source>
</evidence>
<gene>
    <name evidence="4" type="ORF">UFOPK1619_00342</name>
    <name evidence="5" type="ORF">UFOPK4057_00314</name>
</gene>
<dbReference type="GO" id="GO:0003723">
    <property type="term" value="F:RNA binding"/>
    <property type="evidence" value="ECO:0007669"/>
    <property type="project" value="InterPro"/>
</dbReference>
<dbReference type="Pfam" id="PF00588">
    <property type="entry name" value="SpoU_methylase"/>
    <property type="match status" value="1"/>
</dbReference>
<dbReference type="PANTHER" id="PTHR43191">
    <property type="entry name" value="RRNA METHYLTRANSFERASE 3"/>
    <property type="match status" value="1"/>
</dbReference>
<dbReference type="GO" id="GO:0008173">
    <property type="term" value="F:RNA methyltransferase activity"/>
    <property type="evidence" value="ECO:0007669"/>
    <property type="project" value="InterPro"/>
</dbReference>
<dbReference type="PANTHER" id="PTHR43191:SF2">
    <property type="entry name" value="RRNA METHYLTRANSFERASE 3, MITOCHONDRIAL"/>
    <property type="match status" value="1"/>
</dbReference>
<dbReference type="InterPro" id="IPR001537">
    <property type="entry name" value="SpoU_MeTrfase"/>
</dbReference>
<keyword evidence="1" id="KW-0489">Methyltransferase</keyword>
<reference evidence="5" key="1">
    <citation type="submission" date="2020-05" db="EMBL/GenBank/DDBJ databases">
        <authorList>
            <person name="Chiriac C."/>
            <person name="Salcher M."/>
            <person name="Ghai R."/>
            <person name="Kavagutti S V."/>
        </authorList>
    </citation>
    <scope>NUCLEOTIDE SEQUENCE</scope>
</reference>
<dbReference type="InterPro" id="IPR051259">
    <property type="entry name" value="rRNA_Methyltransferase"/>
</dbReference>
<dbReference type="EMBL" id="CAFBPC010000052">
    <property type="protein sequence ID" value="CAB5001173.1"/>
    <property type="molecule type" value="Genomic_DNA"/>
</dbReference>
<evidence type="ECO:0000256" key="2">
    <source>
        <dbReference type="ARBA" id="ARBA00022679"/>
    </source>
</evidence>
<evidence type="ECO:0000313" key="5">
    <source>
        <dbReference type="EMBL" id="CAB5001173.1"/>
    </source>
</evidence>
<dbReference type="GO" id="GO:0006396">
    <property type="term" value="P:RNA processing"/>
    <property type="evidence" value="ECO:0007669"/>
    <property type="project" value="InterPro"/>
</dbReference>
<dbReference type="SUPFAM" id="SSF55315">
    <property type="entry name" value="L30e-like"/>
    <property type="match status" value="1"/>
</dbReference>
<protein>
    <submittedName>
        <fullName evidence="5">Unannotated protein</fullName>
    </submittedName>
</protein>
<name>A0A6J7PDB0_9ZZZZ</name>
<organism evidence="5">
    <name type="scientific">freshwater metagenome</name>
    <dbReference type="NCBI Taxonomy" id="449393"/>
    <lineage>
        <taxon>unclassified sequences</taxon>
        <taxon>metagenomes</taxon>
        <taxon>ecological metagenomes</taxon>
    </lineage>
</organism>
<dbReference type="InterPro" id="IPR029064">
    <property type="entry name" value="Ribosomal_eL30-like_sf"/>
</dbReference>
<proteinExistence type="predicted"/>
<feature type="domain" description="tRNA/rRNA methyltransferase SpoU type" evidence="3">
    <location>
        <begin position="77"/>
        <end position="213"/>
    </location>
</feature>
<evidence type="ECO:0000256" key="1">
    <source>
        <dbReference type="ARBA" id="ARBA00022603"/>
    </source>
</evidence>
<dbReference type="SUPFAM" id="SSF75217">
    <property type="entry name" value="alpha/beta knot"/>
    <property type="match status" value="1"/>
</dbReference>
<dbReference type="EMBL" id="CAEZTI010000045">
    <property type="protein sequence ID" value="CAB4560142.1"/>
    <property type="molecule type" value="Genomic_DNA"/>
</dbReference>
<dbReference type="CDD" id="cd18095">
    <property type="entry name" value="SpoU-like_rRNA-MTase"/>
    <property type="match status" value="1"/>
</dbReference>